<dbReference type="SMART" id="SM00388">
    <property type="entry name" value="HisKA"/>
    <property type="match status" value="1"/>
</dbReference>
<dbReference type="InterPro" id="IPR003661">
    <property type="entry name" value="HisK_dim/P_dom"/>
</dbReference>
<evidence type="ECO:0000259" key="22">
    <source>
        <dbReference type="PROSITE" id="PS50112"/>
    </source>
</evidence>
<evidence type="ECO:0000259" key="20">
    <source>
        <dbReference type="PROSITE" id="PS50109"/>
    </source>
</evidence>
<evidence type="ECO:0000259" key="23">
    <source>
        <dbReference type="PROSITE" id="PS50113"/>
    </source>
</evidence>
<dbReference type="InterPro" id="IPR036097">
    <property type="entry name" value="HisK_dim/P_sf"/>
</dbReference>
<dbReference type="Proteomes" id="UP000294832">
    <property type="component" value="Unassembled WGS sequence"/>
</dbReference>
<evidence type="ECO:0000256" key="8">
    <source>
        <dbReference type="ARBA" id="ARBA00022741"/>
    </source>
</evidence>
<evidence type="ECO:0000313" key="27">
    <source>
        <dbReference type="Proteomes" id="UP000294832"/>
    </source>
</evidence>
<dbReference type="Pfam" id="PF00512">
    <property type="entry name" value="HisKA"/>
    <property type="match status" value="1"/>
</dbReference>
<sequence>MPELATFQTFRHRIISNLALPLIVMMTLLCGIAGWINYQEKQQAYFAELRTTAHNAAQKLQFSLKLAQSDTQTLASSLDNFDDKDRAFPPNYLYAMLTERLERYQQFYGSAIAFRQGFFGDGKRFAPYAYRRDNSIVTMDIGMDAYDYTDGNWAWWSEALKHPKGVWTAPYFDSGAGNTLMITFSQPFGSEANWFGVVTTDLALSSLPQRLGVAADQLLVVDDNGMLIYRPGASLTEQISLKDWLSPNSNPDLKALTSAQSHEVQLTDKDNVVYLASIAPVEPLGWHVVVLTPEQHLLTAVLGDSAYLTFVLLGVILLLLINSVYTARRLTQPLENLAQGIEAFSQGKLLRLAPPTPKTVLEVASLSRKFNEMADVLQQREQALLDSRGNRFASLIDGMSDKSFYCSMAPDGQLVQVSEGVEKVLGINPDTLKRKYQRLFPSSAINEQNWHYMELALQGQNVPPHQVEMQSASGQLRRLDVFMQPFIDEHGLVVSVEMLFNDVTEQFSAAAWSKAVLEAAPEAMLIVDEDSHIIYSNSRCQELFGYSAAEMLQLAVENLIPEQFREAHQRFSKNFVVGDSNRTMGSEHTFPALRADGKTFPAQVALSHLPLAMDGKHQTAASIRDMTEQLAVEKKIRDSESRFRGLVSNVPGAIYRFRIEDDWSLEYISDHIADISGYPAATFIENERRAYRTIILDEDMPKRADAINAALLEQRPIDVEYRIRHRDGSIRWIHEKAKAAYDEQGEVKWFDGSVNDITDSKLAQERLRQSQEQLETIAESVPSTVYQLLWREGQPSRFTFLSSAAVVTLGLPRQEVMDNFNIAAERIPDEERRELLELLSGSRGLQWSATFRYQYPSGDVRWLEAGARGLAQPEGILWNGYLMDISDRKQMEREMAQREAHFRALFDNAAIGIVNLDEQGMIVDCNDCFCHYMTSTPEVLKRKLIGDLLLPEQRQEAIAAFESLVNGLQQSIAGEWRLLDANGDTMWAAVNATLLQKQLDSGNSVVLAVANITDLKQLSEELLTAKDAADAASRAKSDFLANMSHEIRTPMNAIIGMSQLCLQTTLDSKQRDYVEKIERASRSLLGIINDILDFSKIEAGKLQMESVPFQLDTILEDLADMFAVRALDKQLELLFSVAPNVPTQLEGDPLRLNQILINLIGNAIKFTEQGEVELSINQLQQQDDEVVLRFAVRDTGIGLTREQQQKLFHSFSQADSSTTRKYGGTGLGLAISRQLVELMGGEIGVESLHGNGSTFFFTVRLKVSDSSGIKVAQELEGMQLLVVDDNATARDIMRTTLESLGFHVDTARSGAEALKKFSEKRYGLALVDWKMPGMDGIETSQQLSKLDNSTLIIMISAHASSDFIGQLSSYGISGYVAKPVSASRLLDSIMLALGKGGSLPVKRRPSTLDSQLLKQLRGKRVLLVEDNEMNQEVASEFLAQVGIVLTLAENGQQALQQLQQQPFDLVLMDCQMPVMDGYQATRELRKIDGLQQLPVVAMTANAMAGDREKCLAAGMNDHISKPIEVNLLYNVLLQYLGDGSPSGVSVSAGETVVIAWPEHPLLDVDRGLQLVQNSERLYRRIFERFSQGQAQVVDKIRKALAHDDQETAVRLAHTLKGVAGNLVCEPLVSLARTLEAQLQQQQDCEETLQQTEVLVDELVEAVERWQQLVTIPDSDVTELLAPEVLKQELQQLLLLLEDADAAAVPQLQKLQGRVEKQLWQQLQQVNTMVANYRFDEAQTLVQSLLQQL</sequence>
<dbReference type="CDD" id="cd17546">
    <property type="entry name" value="REC_hyHK_CKI1_RcsC-like"/>
    <property type="match status" value="2"/>
</dbReference>
<feature type="coiled-coil region" evidence="18">
    <location>
        <begin position="1631"/>
        <end position="1668"/>
    </location>
</feature>
<dbReference type="InterPro" id="IPR001789">
    <property type="entry name" value="Sig_transdc_resp-reg_receiver"/>
</dbReference>
<dbReference type="InterPro" id="IPR003660">
    <property type="entry name" value="HAMP_dom"/>
</dbReference>
<feature type="domain" description="HAMP" evidence="24">
    <location>
        <begin position="328"/>
        <end position="382"/>
    </location>
</feature>
<dbReference type="Pfam" id="PF01627">
    <property type="entry name" value="Hpt"/>
    <property type="match status" value="1"/>
</dbReference>
<name>A0A4R2F1P0_9GAMM</name>
<dbReference type="CDD" id="cd18774">
    <property type="entry name" value="PDC2_HK_sensor"/>
    <property type="match status" value="1"/>
</dbReference>
<dbReference type="PROSITE" id="PS50113">
    <property type="entry name" value="PAC"/>
    <property type="match status" value="3"/>
</dbReference>
<keyword evidence="9" id="KW-0418">Kinase</keyword>
<comment type="subcellular location">
    <subcellularLocation>
        <location evidence="2">Cell membrane</location>
        <topology evidence="2">Multi-pass membrane protein</topology>
    </subcellularLocation>
</comment>
<evidence type="ECO:0000256" key="14">
    <source>
        <dbReference type="ARBA" id="ARBA00064003"/>
    </source>
</evidence>
<dbReference type="InterPro" id="IPR001610">
    <property type="entry name" value="PAC"/>
</dbReference>
<dbReference type="PROSITE" id="PS50110">
    <property type="entry name" value="RESPONSE_REGULATORY"/>
    <property type="match status" value="2"/>
</dbReference>
<keyword evidence="18" id="KW-0175">Coiled coil</keyword>
<keyword evidence="4" id="KW-1003">Cell membrane</keyword>
<evidence type="ECO:0000256" key="17">
    <source>
        <dbReference type="PROSITE-ProRule" id="PRU00169"/>
    </source>
</evidence>
<feature type="domain" description="Histidine kinase" evidence="20">
    <location>
        <begin position="1042"/>
        <end position="1263"/>
    </location>
</feature>
<evidence type="ECO:0000256" key="4">
    <source>
        <dbReference type="ARBA" id="ARBA00022475"/>
    </source>
</evidence>
<dbReference type="SMART" id="SM00448">
    <property type="entry name" value="REC"/>
    <property type="match status" value="2"/>
</dbReference>
<keyword evidence="12" id="KW-0902">Two-component regulatory system</keyword>
<dbReference type="PROSITE" id="PS50894">
    <property type="entry name" value="HPT"/>
    <property type="match status" value="1"/>
</dbReference>
<dbReference type="Pfam" id="PF22673">
    <property type="entry name" value="MCP-like_PDC_1"/>
    <property type="match status" value="1"/>
</dbReference>
<dbReference type="InterPro" id="IPR036641">
    <property type="entry name" value="HPT_dom_sf"/>
</dbReference>
<dbReference type="InterPro" id="IPR004358">
    <property type="entry name" value="Sig_transdc_His_kin-like_C"/>
</dbReference>
<evidence type="ECO:0000256" key="5">
    <source>
        <dbReference type="ARBA" id="ARBA00022553"/>
    </source>
</evidence>
<evidence type="ECO:0000256" key="19">
    <source>
        <dbReference type="SAM" id="Phobius"/>
    </source>
</evidence>
<feature type="domain" description="HPt" evidence="25">
    <location>
        <begin position="1574"/>
        <end position="1672"/>
    </location>
</feature>
<organism evidence="26 27">
    <name type="scientific">Shewanella fodinae</name>
    <dbReference type="NCBI Taxonomy" id="552357"/>
    <lineage>
        <taxon>Bacteria</taxon>
        <taxon>Pseudomonadati</taxon>
        <taxon>Pseudomonadota</taxon>
        <taxon>Gammaproteobacteria</taxon>
        <taxon>Alteromonadales</taxon>
        <taxon>Shewanellaceae</taxon>
        <taxon>Shewanella</taxon>
    </lineage>
</organism>
<feature type="domain" description="PAC" evidence="23">
    <location>
        <begin position="972"/>
        <end position="1024"/>
    </location>
</feature>
<dbReference type="Gene3D" id="3.30.565.10">
    <property type="entry name" value="Histidine kinase-like ATPase, C-terminal domain"/>
    <property type="match status" value="1"/>
</dbReference>
<dbReference type="InterPro" id="IPR003594">
    <property type="entry name" value="HATPase_dom"/>
</dbReference>
<dbReference type="Pfam" id="PF00672">
    <property type="entry name" value="HAMP"/>
    <property type="match status" value="1"/>
</dbReference>
<dbReference type="SUPFAM" id="SSF52172">
    <property type="entry name" value="CheY-like"/>
    <property type="match status" value="2"/>
</dbReference>
<evidence type="ECO:0000256" key="15">
    <source>
        <dbReference type="ARBA" id="ARBA00068150"/>
    </source>
</evidence>
<accession>A0A4R2F1P0</accession>
<dbReference type="PROSITE" id="PS50109">
    <property type="entry name" value="HIS_KIN"/>
    <property type="match status" value="1"/>
</dbReference>
<dbReference type="PRINTS" id="PR00344">
    <property type="entry name" value="BCTRLSENSOR"/>
</dbReference>
<keyword evidence="11 19" id="KW-1133">Transmembrane helix</keyword>
<keyword evidence="5 17" id="KW-0597">Phosphoprotein</keyword>
<dbReference type="InterPro" id="IPR000700">
    <property type="entry name" value="PAS-assoc_C"/>
</dbReference>
<dbReference type="NCBIfam" id="TIGR00229">
    <property type="entry name" value="sensory_box"/>
    <property type="match status" value="3"/>
</dbReference>
<feature type="modified residue" description="4-aspartylphosphate" evidence="17">
    <location>
        <position position="1328"/>
    </location>
</feature>
<evidence type="ECO:0000256" key="13">
    <source>
        <dbReference type="ARBA" id="ARBA00023136"/>
    </source>
</evidence>
<feature type="domain" description="PAC" evidence="23">
    <location>
        <begin position="717"/>
        <end position="769"/>
    </location>
</feature>
<dbReference type="Pfam" id="PF02518">
    <property type="entry name" value="HATPase_c"/>
    <property type="match status" value="1"/>
</dbReference>
<keyword evidence="10" id="KW-0067">ATP-binding</keyword>
<dbReference type="Gene3D" id="1.10.287.130">
    <property type="match status" value="1"/>
</dbReference>
<evidence type="ECO:0000256" key="18">
    <source>
        <dbReference type="SAM" id="Coils"/>
    </source>
</evidence>
<dbReference type="FunFam" id="3.30.565.10:FF:000010">
    <property type="entry name" value="Sensor histidine kinase RcsC"/>
    <property type="match status" value="1"/>
</dbReference>
<dbReference type="InterPro" id="IPR035965">
    <property type="entry name" value="PAS-like_dom_sf"/>
</dbReference>
<protein>
    <recommendedName>
        <fullName evidence="15">Sensory/regulatory protein RpfC</fullName>
        <ecNumber evidence="3">2.7.13.3</ecNumber>
    </recommendedName>
</protein>
<evidence type="ECO:0000256" key="1">
    <source>
        <dbReference type="ARBA" id="ARBA00000085"/>
    </source>
</evidence>
<evidence type="ECO:0000256" key="11">
    <source>
        <dbReference type="ARBA" id="ARBA00022989"/>
    </source>
</evidence>
<feature type="transmembrane region" description="Helical" evidence="19">
    <location>
        <begin position="306"/>
        <end position="325"/>
    </location>
</feature>
<dbReference type="SMART" id="SM00091">
    <property type="entry name" value="PAS"/>
    <property type="match status" value="5"/>
</dbReference>
<dbReference type="SMART" id="SM00073">
    <property type="entry name" value="HPT"/>
    <property type="match status" value="1"/>
</dbReference>
<dbReference type="InterPro" id="IPR000014">
    <property type="entry name" value="PAS"/>
</dbReference>
<evidence type="ECO:0000259" key="21">
    <source>
        <dbReference type="PROSITE" id="PS50110"/>
    </source>
</evidence>
<feature type="domain" description="Response regulatory" evidence="21">
    <location>
        <begin position="1279"/>
        <end position="1393"/>
    </location>
</feature>
<dbReference type="SUPFAM" id="SSF55785">
    <property type="entry name" value="PYP-like sensor domain (PAS domain)"/>
    <property type="match status" value="5"/>
</dbReference>
<dbReference type="InterPro" id="IPR036890">
    <property type="entry name" value="HATPase_C_sf"/>
</dbReference>
<dbReference type="CDD" id="cd00082">
    <property type="entry name" value="HisKA"/>
    <property type="match status" value="1"/>
</dbReference>
<feature type="domain" description="PAC" evidence="23">
    <location>
        <begin position="847"/>
        <end position="897"/>
    </location>
</feature>
<keyword evidence="27" id="KW-1185">Reference proteome</keyword>
<keyword evidence="13 19" id="KW-0472">Membrane</keyword>
<evidence type="ECO:0000256" key="6">
    <source>
        <dbReference type="ARBA" id="ARBA00022679"/>
    </source>
</evidence>
<dbReference type="EMBL" id="SLWF01000052">
    <property type="protein sequence ID" value="TCN76672.1"/>
    <property type="molecule type" value="Genomic_DNA"/>
</dbReference>
<dbReference type="FunFam" id="1.10.287.130:FF:000002">
    <property type="entry name" value="Two-component osmosensing histidine kinase"/>
    <property type="match status" value="1"/>
</dbReference>
<feature type="domain" description="PAS" evidence="22">
    <location>
        <begin position="639"/>
        <end position="714"/>
    </location>
</feature>
<dbReference type="SUPFAM" id="SSF55874">
    <property type="entry name" value="ATPase domain of HSP90 chaperone/DNA topoisomerase II/histidine kinase"/>
    <property type="match status" value="1"/>
</dbReference>
<dbReference type="PANTHER" id="PTHR45339:SF1">
    <property type="entry name" value="HYBRID SIGNAL TRANSDUCTION HISTIDINE KINASE J"/>
    <property type="match status" value="1"/>
</dbReference>
<feature type="transmembrane region" description="Helical" evidence="19">
    <location>
        <begin position="14"/>
        <end position="36"/>
    </location>
</feature>
<evidence type="ECO:0000256" key="9">
    <source>
        <dbReference type="ARBA" id="ARBA00022777"/>
    </source>
</evidence>
<dbReference type="CDD" id="cd12913">
    <property type="entry name" value="PDC1_MCP_like"/>
    <property type="match status" value="1"/>
</dbReference>
<evidence type="ECO:0000256" key="2">
    <source>
        <dbReference type="ARBA" id="ARBA00004651"/>
    </source>
</evidence>
<dbReference type="OrthoDB" id="9810730at2"/>
<evidence type="ECO:0000313" key="26">
    <source>
        <dbReference type="EMBL" id="TCN76672.1"/>
    </source>
</evidence>
<gene>
    <name evidence="26" type="ORF">EDC91_1529</name>
</gene>
<dbReference type="SMART" id="SM00086">
    <property type="entry name" value="PAC"/>
    <property type="match status" value="5"/>
</dbReference>
<dbReference type="Gene3D" id="3.30.450.20">
    <property type="entry name" value="PAS domain"/>
    <property type="match status" value="7"/>
</dbReference>
<dbReference type="Pfam" id="PF08447">
    <property type="entry name" value="PAS_3"/>
    <property type="match status" value="1"/>
</dbReference>
<dbReference type="Gene3D" id="1.20.120.160">
    <property type="entry name" value="HPT domain"/>
    <property type="match status" value="1"/>
</dbReference>
<feature type="modified residue" description="4-aspartylphosphate" evidence="17">
    <location>
        <position position="1469"/>
    </location>
</feature>
<comment type="caution">
    <text evidence="26">The sequence shown here is derived from an EMBL/GenBank/DDBJ whole genome shotgun (WGS) entry which is preliminary data.</text>
</comment>
<evidence type="ECO:0000259" key="24">
    <source>
        <dbReference type="PROSITE" id="PS50885"/>
    </source>
</evidence>
<dbReference type="Pfam" id="PF13426">
    <property type="entry name" value="PAS_9"/>
    <property type="match status" value="3"/>
</dbReference>
<keyword evidence="7 19" id="KW-0812">Transmembrane</keyword>
<dbReference type="PROSITE" id="PS50885">
    <property type="entry name" value="HAMP"/>
    <property type="match status" value="1"/>
</dbReference>
<dbReference type="CDD" id="cd16922">
    <property type="entry name" value="HATPase_EvgS-ArcB-TorS-like"/>
    <property type="match status" value="1"/>
</dbReference>
<reference evidence="26 27" key="1">
    <citation type="submission" date="2019-03" db="EMBL/GenBank/DDBJ databases">
        <title>Freshwater and sediment microbial communities from various areas in North America, analyzing microbe dynamics in response to fracking.</title>
        <authorList>
            <person name="Lamendella R."/>
        </authorList>
    </citation>
    <scope>NUCLEOTIDE SEQUENCE [LARGE SCALE GENOMIC DNA]</scope>
    <source>
        <strain evidence="26 27">74A</strain>
    </source>
</reference>
<comment type="subunit">
    <text evidence="14">At low DSF concentrations, interacts with RpfF.</text>
</comment>
<evidence type="ECO:0000256" key="10">
    <source>
        <dbReference type="ARBA" id="ARBA00022840"/>
    </source>
</evidence>
<dbReference type="RefSeq" id="WP_133040623.1">
    <property type="nucleotide sequence ID" value="NZ_SLWF01000052.1"/>
</dbReference>
<dbReference type="Gene3D" id="3.40.50.2300">
    <property type="match status" value="2"/>
</dbReference>
<dbReference type="GO" id="GO:0005524">
    <property type="term" value="F:ATP binding"/>
    <property type="evidence" value="ECO:0007669"/>
    <property type="project" value="UniProtKB-KW"/>
</dbReference>
<dbReference type="InterPro" id="IPR008207">
    <property type="entry name" value="Sig_transdc_His_kin_Hpt_dom"/>
</dbReference>
<feature type="domain" description="PAS" evidence="22">
    <location>
        <begin position="509"/>
        <end position="552"/>
    </location>
</feature>
<evidence type="ECO:0000259" key="25">
    <source>
        <dbReference type="PROSITE" id="PS50894"/>
    </source>
</evidence>
<dbReference type="Pfam" id="PF00072">
    <property type="entry name" value="Response_reg"/>
    <property type="match status" value="2"/>
</dbReference>
<dbReference type="SMART" id="SM00387">
    <property type="entry name" value="HATPase_c"/>
    <property type="match status" value="1"/>
</dbReference>
<comment type="catalytic activity">
    <reaction evidence="1">
        <text>ATP + protein L-histidine = ADP + protein N-phospho-L-histidine.</text>
        <dbReference type="EC" id="2.7.13.3"/>
    </reaction>
</comment>
<dbReference type="SUPFAM" id="SSF47226">
    <property type="entry name" value="Histidine-containing phosphotransfer domain, HPT domain"/>
    <property type="match status" value="1"/>
</dbReference>
<dbReference type="InterPro" id="IPR005467">
    <property type="entry name" value="His_kinase_dom"/>
</dbReference>
<dbReference type="GO" id="GO:0000155">
    <property type="term" value="F:phosphorelay sensor kinase activity"/>
    <property type="evidence" value="ECO:0007669"/>
    <property type="project" value="InterPro"/>
</dbReference>
<proteinExistence type="predicted"/>
<dbReference type="CDD" id="cd00088">
    <property type="entry name" value="HPT"/>
    <property type="match status" value="1"/>
</dbReference>
<dbReference type="PANTHER" id="PTHR45339">
    <property type="entry name" value="HYBRID SIGNAL TRANSDUCTION HISTIDINE KINASE J"/>
    <property type="match status" value="1"/>
</dbReference>
<dbReference type="PROSITE" id="PS50112">
    <property type="entry name" value="PAS"/>
    <property type="match status" value="2"/>
</dbReference>
<dbReference type="CDD" id="cd06225">
    <property type="entry name" value="HAMP"/>
    <property type="match status" value="1"/>
</dbReference>
<dbReference type="EC" id="2.7.13.3" evidence="3"/>
<dbReference type="SMART" id="SM00304">
    <property type="entry name" value="HAMP"/>
    <property type="match status" value="1"/>
</dbReference>
<evidence type="ECO:0000256" key="16">
    <source>
        <dbReference type="PROSITE-ProRule" id="PRU00110"/>
    </source>
</evidence>
<dbReference type="CDD" id="cd00130">
    <property type="entry name" value="PAS"/>
    <property type="match status" value="4"/>
</dbReference>
<dbReference type="InterPro" id="IPR013655">
    <property type="entry name" value="PAS_fold_3"/>
</dbReference>
<feature type="modified residue" description="Phosphohistidine" evidence="16">
    <location>
        <position position="1613"/>
    </location>
</feature>
<evidence type="ECO:0000256" key="3">
    <source>
        <dbReference type="ARBA" id="ARBA00012438"/>
    </source>
</evidence>
<dbReference type="SUPFAM" id="SSF47384">
    <property type="entry name" value="Homodimeric domain of signal transducing histidine kinase"/>
    <property type="match status" value="1"/>
</dbReference>
<evidence type="ECO:0000256" key="7">
    <source>
        <dbReference type="ARBA" id="ARBA00022692"/>
    </source>
</evidence>
<evidence type="ECO:0000256" key="12">
    <source>
        <dbReference type="ARBA" id="ARBA00023012"/>
    </source>
</evidence>
<feature type="domain" description="Response regulatory" evidence="21">
    <location>
        <begin position="1420"/>
        <end position="1536"/>
    </location>
</feature>
<keyword evidence="6" id="KW-0808">Transferase</keyword>
<dbReference type="GO" id="GO:0005886">
    <property type="term" value="C:plasma membrane"/>
    <property type="evidence" value="ECO:0007669"/>
    <property type="project" value="UniProtKB-SubCell"/>
</dbReference>
<keyword evidence="8" id="KW-0547">Nucleotide-binding</keyword>
<dbReference type="InterPro" id="IPR011006">
    <property type="entry name" value="CheY-like_superfamily"/>
</dbReference>